<dbReference type="RefSeq" id="WP_209847816.1">
    <property type="nucleotide sequence ID" value="NZ_JAGGJV010000001.1"/>
</dbReference>
<keyword evidence="2" id="KW-1185">Reference proteome</keyword>
<sequence>MTQLSICMPSNRPWSKSRGSIESALAYAERTGARLIVSDNSRDPEKRAHLQNLSPNLRYWDSPSDDASGNWMEALSLADTPFVLPMGDDDEIHFSEGETPIDLSALPDDVVGVRPQTQIWTADAGVCRTECFTIEGRLPQERLLEFSQKAMGNNSIYYSIYRSSIFVPLLRFFTQAHPTNGGYCDWSHSFALLTAGKMLHDPSLIYRYDLGAWTTAESIAAMASKLYEKAGLPADSEKFANLLRFLDVHIFTLRPSLSLTPAERGGVLLMNGRLALAPFLRNVQTNAGDYDEVVHYLAELIGQEQDIQSIFHLAVLMTDCIKPGLKDGYVRFFREAQNA</sequence>
<organism evidence="1 2">
    <name type="scientific">Rhizobium herbae</name>
    <dbReference type="NCBI Taxonomy" id="508661"/>
    <lineage>
        <taxon>Bacteria</taxon>
        <taxon>Pseudomonadati</taxon>
        <taxon>Pseudomonadota</taxon>
        <taxon>Alphaproteobacteria</taxon>
        <taxon>Hyphomicrobiales</taxon>
        <taxon>Rhizobiaceae</taxon>
        <taxon>Rhizobium/Agrobacterium group</taxon>
        <taxon>Rhizobium</taxon>
    </lineage>
</organism>
<accession>A0ABS4EGZ2</accession>
<dbReference type="Proteomes" id="UP000823786">
    <property type="component" value="Unassembled WGS sequence"/>
</dbReference>
<evidence type="ECO:0000313" key="1">
    <source>
        <dbReference type="EMBL" id="MBP1857219.1"/>
    </source>
</evidence>
<dbReference type="InterPro" id="IPR029044">
    <property type="entry name" value="Nucleotide-diphossugar_trans"/>
</dbReference>
<dbReference type="EMBL" id="JAGGJV010000001">
    <property type="protein sequence ID" value="MBP1857219.1"/>
    <property type="molecule type" value="Genomic_DNA"/>
</dbReference>
<reference evidence="1 2" key="1">
    <citation type="submission" date="2021-03" db="EMBL/GenBank/DDBJ databases">
        <title>Genomic Encyclopedia of Type Strains, Phase IV (KMG-IV): sequencing the most valuable type-strain genomes for metagenomic binning, comparative biology and taxonomic classification.</title>
        <authorList>
            <person name="Goeker M."/>
        </authorList>
    </citation>
    <scope>NUCLEOTIDE SEQUENCE [LARGE SCALE GENOMIC DNA]</scope>
    <source>
        <strain evidence="1 2">DSM 26427</strain>
    </source>
</reference>
<name>A0ABS4EGZ2_9HYPH</name>
<dbReference type="SUPFAM" id="SSF53448">
    <property type="entry name" value="Nucleotide-diphospho-sugar transferases"/>
    <property type="match status" value="1"/>
</dbReference>
<comment type="caution">
    <text evidence="1">The sequence shown here is derived from an EMBL/GenBank/DDBJ whole genome shotgun (WGS) entry which is preliminary data.</text>
</comment>
<gene>
    <name evidence="1" type="ORF">J2Z75_000699</name>
</gene>
<protein>
    <recommendedName>
        <fullName evidence="3">Glycosyltransferase</fullName>
    </recommendedName>
</protein>
<proteinExistence type="predicted"/>
<evidence type="ECO:0008006" key="3">
    <source>
        <dbReference type="Google" id="ProtNLM"/>
    </source>
</evidence>
<evidence type="ECO:0000313" key="2">
    <source>
        <dbReference type="Proteomes" id="UP000823786"/>
    </source>
</evidence>